<evidence type="ECO:0000313" key="2">
    <source>
        <dbReference type="Proteomes" id="UP001321453"/>
    </source>
</evidence>
<evidence type="ECO:0000313" key="1">
    <source>
        <dbReference type="EMBL" id="MDM7830671.1"/>
    </source>
</evidence>
<name>A0ABT7S4X4_9CELL</name>
<organism evidence="1 2">
    <name type="scientific">Cellulomonas edaphi</name>
    <dbReference type="NCBI Taxonomy" id="3053468"/>
    <lineage>
        <taxon>Bacteria</taxon>
        <taxon>Bacillati</taxon>
        <taxon>Actinomycetota</taxon>
        <taxon>Actinomycetes</taxon>
        <taxon>Micrococcales</taxon>
        <taxon>Cellulomonadaceae</taxon>
        <taxon>Cellulomonas</taxon>
    </lineage>
</organism>
<reference evidence="1 2" key="1">
    <citation type="submission" date="2023-06" db="EMBL/GenBank/DDBJ databases">
        <title>Cellulomonas sp. MW9 Whole genome sequence.</title>
        <authorList>
            <person name="Park S."/>
        </authorList>
    </citation>
    <scope>NUCLEOTIDE SEQUENCE [LARGE SCALE GENOMIC DNA]</scope>
    <source>
        <strain evidence="1 2">MW9</strain>
    </source>
</reference>
<sequence length="336" mass="36703">MNKKDVYGWLAAVLRWNRVAVRARGRRVERNAADGIDAFSSLLAHIGEGASANLDLRVDANRYQVYRCALKSFDGIDESRSFETLRPLYESLREETDPWLVRAVAIDVISGPTEDPAPWARLVIPSHRKELRLRANEVAYLRALHDSNDAESIARDVARLTDWGQAAAAANNPRSVVLEALAEHGRVADVRAVARNRLHDLSHHRDAPSRELLWVELAVGQDISDEDGTIFVWASSNLPEGTELHASVSAEGAFHAHASTALHAGAAEFGPFSDNGGPLPHGVYNVTVTMVSARSQPDRVRTVIGDEGEYLAGPLVGRDGATAQVVVQVSHRLVNE</sequence>
<protein>
    <submittedName>
        <fullName evidence="1">Uncharacterized protein</fullName>
    </submittedName>
</protein>
<gene>
    <name evidence="1" type="ORF">QRT05_04955</name>
</gene>
<dbReference type="EMBL" id="JAUCGR010000001">
    <property type="protein sequence ID" value="MDM7830671.1"/>
    <property type="molecule type" value="Genomic_DNA"/>
</dbReference>
<dbReference type="RefSeq" id="WP_289445831.1">
    <property type="nucleotide sequence ID" value="NZ_JAUCGR010000001.1"/>
</dbReference>
<dbReference type="Proteomes" id="UP001321453">
    <property type="component" value="Unassembled WGS sequence"/>
</dbReference>
<accession>A0ABT7S4X4</accession>
<comment type="caution">
    <text evidence="1">The sequence shown here is derived from an EMBL/GenBank/DDBJ whole genome shotgun (WGS) entry which is preliminary data.</text>
</comment>
<proteinExistence type="predicted"/>
<keyword evidence="2" id="KW-1185">Reference proteome</keyword>